<reference evidence="5" key="1">
    <citation type="submission" date="2019-05" db="EMBL/GenBank/DDBJ databases">
        <authorList>
            <person name="Naeem R."/>
            <person name="Antony C."/>
            <person name="Guan Q."/>
        </authorList>
    </citation>
    <scope>NUCLEOTIDE SEQUENCE</scope>
    <source>
        <strain evidence="5">2</strain>
    </source>
</reference>
<dbReference type="PANTHER" id="PTHR33744:SF1">
    <property type="entry name" value="DNA-BINDING TRANSCRIPTIONAL ACTIVATOR ADER"/>
    <property type="match status" value="1"/>
</dbReference>
<sequence>MKDAQLLYDRRVSRRKFSPRVRDLIREGSWIALNPSPEWLEDLDRATLAAHPSIADDPELAAVVSRSNRANLIHFAAAHLRDPGAPVPPHLGEEQLRMARELVRRGLDTLALEIYRIGHNVALRRWTEIAFGLTSDPHELRDLIDAPFLTANEYVDATLAKLAARMAKEHEALTRDLRAERRKFVELILDGAATDPDRAELQLGYSLNRSHIAAIIWSDDPDSQHDDLDEAADGLGDSMESPQTLTVFASSATRWVWLGDVATYDLDRVRQALDLAPHTRVAIGTVAEGIDGFRSSHNDALTTQRMLARLKSPQRIACFDDVELVALLTQNPAAGNFIKNTLGDFESASPTLHATVLTYINEQCNTSRTAKALYIHRNTLLHRLGIAERLLPRPLEYTTVRVGVALEALRWRGYKTSGSMQLPTEPHHDSVPVAARSRTAD</sequence>
<name>A0A653ECH5_9MYCO</name>
<dbReference type="Pfam" id="PF13556">
    <property type="entry name" value="HTH_30"/>
    <property type="match status" value="1"/>
</dbReference>
<evidence type="ECO:0000256" key="1">
    <source>
        <dbReference type="ARBA" id="ARBA00006754"/>
    </source>
</evidence>
<feature type="region of interest" description="Disordered" evidence="2">
    <location>
        <begin position="417"/>
        <end position="441"/>
    </location>
</feature>
<dbReference type="AlphaFoldDB" id="A0A653ECH5"/>
<dbReference type="EMBL" id="LR589065">
    <property type="protein sequence ID" value="VTO95209.1"/>
    <property type="molecule type" value="Genomic_DNA"/>
</dbReference>
<dbReference type="Gene3D" id="1.10.10.2840">
    <property type="entry name" value="PucR C-terminal helix-turn-helix domain"/>
    <property type="match status" value="1"/>
</dbReference>
<dbReference type="InterPro" id="IPR042070">
    <property type="entry name" value="PucR_C-HTH_sf"/>
</dbReference>
<accession>A0A653ECH5</accession>
<proteinExistence type="inferred from homology"/>
<dbReference type="InterPro" id="IPR041522">
    <property type="entry name" value="CdaR_GGDEF"/>
</dbReference>
<dbReference type="Pfam" id="PF17853">
    <property type="entry name" value="GGDEF_2"/>
    <property type="match status" value="1"/>
</dbReference>
<feature type="domain" description="PucR C-terminal helix-turn-helix" evidence="3">
    <location>
        <begin position="352"/>
        <end position="406"/>
    </location>
</feature>
<evidence type="ECO:0000259" key="3">
    <source>
        <dbReference type="Pfam" id="PF13556"/>
    </source>
</evidence>
<evidence type="ECO:0000256" key="2">
    <source>
        <dbReference type="SAM" id="MobiDB-lite"/>
    </source>
</evidence>
<evidence type="ECO:0000259" key="4">
    <source>
        <dbReference type="Pfam" id="PF17853"/>
    </source>
</evidence>
<dbReference type="PANTHER" id="PTHR33744">
    <property type="entry name" value="CARBOHYDRATE DIACID REGULATOR"/>
    <property type="match status" value="1"/>
</dbReference>
<evidence type="ECO:0000313" key="5">
    <source>
        <dbReference type="EMBL" id="VTO95209.1"/>
    </source>
</evidence>
<gene>
    <name evidence="5" type="ORF">BIN_B_00687</name>
</gene>
<organism evidence="5">
    <name type="scientific">Mycobacterium riyadhense</name>
    <dbReference type="NCBI Taxonomy" id="486698"/>
    <lineage>
        <taxon>Bacteria</taxon>
        <taxon>Bacillati</taxon>
        <taxon>Actinomycetota</taxon>
        <taxon>Actinomycetes</taxon>
        <taxon>Mycobacteriales</taxon>
        <taxon>Mycobacteriaceae</taxon>
        <taxon>Mycobacterium</taxon>
    </lineage>
</organism>
<comment type="similarity">
    <text evidence="1">Belongs to the CdaR family.</text>
</comment>
<protein>
    <submittedName>
        <fullName evidence="5">Carbohydrate diacid transcriptional activator CdaR</fullName>
    </submittedName>
</protein>
<dbReference type="InterPro" id="IPR051448">
    <property type="entry name" value="CdaR-like_regulators"/>
</dbReference>
<feature type="domain" description="CdaR GGDEF-like" evidence="4">
    <location>
        <begin position="198"/>
        <end position="306"/>
    </location>
</feature>
<dbReference type="InterPro" id="IPR025736">
    <property type="entry name" value="PucR_C-HTH_dom"/>
</dbReference>